<dbReference type="Pfam" id="PF04932">
    <property type="entry name" value="Wzy_C"/>
    <property type="match status" value="1"/>
</dbReference>
<protein>
    <recommendedName>
        <fullName evidence="6">O-antigen ligase-related domain-containing protein</fullName>
    </recommendedName>
</protein>
<feature type="non-terminal residue" evidence="7">
    <location>
        <position position="279"/>
    </location>
</feature>
<dbReference type="InterPro" id="IPR051533">
    <property type="entry name" value="WaaL-like"/>
</dbReference>
<reference evidence="7" key="1">
    <citation type="submission" date="2018-05" db="EMBL/GenBank/DDBJ databases">
        <authorList>
            <person name="Lanie J.A."/>
            <person name="Ng W.-L."/>
            <person name="Kazmierczak K.M."/>
            <person name="Andrzejewski T.M."/>
            <person name="Davidsen T.M."/>
            <person name="Wayne K.J."/>
            <person name="Tettelin H."/>
            <person name="Glass J.I."/>
            <person name="Rusch D."/>
            <person name="Podicherti R."/>
            <person name="Tsui H.-C.T."/>
            <person name="Winkler M.E."/>
        </authorList>
    </citation>
    <scope>NUCLEOTIDE SEQUENCE</scope>
</reference>
<organism evidence="7">
    <name type="scientific">marine metagenome</name>
    <dbReference type="NCBI Taxonomy" id="408172"/>
    <lineage>
        <taxon>unclassified sequences</taxon>
        <taxon>metagenomes</taxon>
        <taxon>ecological metagenomes</taxon>
    </lineage>
</organism>
<feature type="transmembrane region" description="Helical" evidence="5">
    <location>
        <begin position="38"/>
        <end position="56"/>
    </location>
</feature>
<feature type="transmembrane region" description="Helical" evidence="5">
    <location>
        <begin position="138"/>
        <end position="155"/>
    </location>
</feature>
<sequence length="279" mass="31909">GGYGLYLPFNTMGWIFISLLIGLGSWEIRNNGKIIFSRFHMACWIGIGLMWLPLIYPNNENSGLVIHRFLGLGAGLILYLSFQQFRFSKEDRNWFLYIILGGILIQAFYGLSQHFLPLESWFGISVDRTFGVLMQKNVMATFLVTGAAISLFLLLKDESIKDHKIKMCFIYSVSFLTSILYLPLQSRTGYLTFPLAIALVSILGYKKKKKLFTWLGLAIIGFLIGAKAPYLKRIEGEKIHSTSVRKILYQLSYELYRENPIIGVGYGSYFSSFCHYYAQ</sequence>
<dbReference type="PANTHER" id="PTHR37422">
    <property type="entry name" value="TEICHURONIC ACID BIOSYNTHESIS PROTEIN TUAE"/>
    <property type="match status" value="1"/>
</dbReference>
<gene>
    <name evidence="7" type="ORF">METZ01_LOCUS407023</name>
</gene>
<dbReference type="GO" id="GO:0016020">
    <property type="term" value="C:membrane"/>
    <property type="evidence" value="ECO:0007669"/>
    <property type="project" value="UniProtKB-SubCell"/>
</dbReference>
<keyword evidence="3 5" id="KW-1133">Transmembrane helix</keyword>
<evidence type="ECO:0000256" key="3">
    <source>
        <dbReference type="ARBA" id="ARBA00022989"/>
    </source>
</evidence>
<keyword evidence="2 5" id="KW-0812">Transmembrane</keyword>
<dbReference type="InterPro" id="IPR007016">
    <property type="entry name" value="O-antigen_ligase-rel_domated"/>
</dbReference>
<dbReference type="PANTHER" id="PTHR37422:SF21">
    <property type="entry name" value="EXOQ-LIKE PROTEIN"/>
    <property type="match status" value="1"/>
</dbReference>
<feature type="transmembrane region" description="Helical" evidence="5">
    <location>
        <begin position="94"/>
        <end position="112"/>
    </location>
</feature>
<keyword evidence="4 5" id="KW-0472">Membrane</keyword>
<evidence type="ECO:0000256" key="4">
    <source>
        <dbReference type="ARBA" id="ARBA00023136"/>
    </source>
</evidence>
<name>A0A382W635_9ZZZZ</name>
<dbReference type="EMBL" id="UINC01157277">
    <property type="protein sequence ID" value="SVD54169.1"/>
    <property type="molecule type" value="Genomic_DNA"/>
</dbReference>
<accession>A0A382W635</accession>
<evidence type="ECO:0000313" key="7">
    <source>
        <dbReference type="EMBL" id="SVD54169.1"/>
    </source>
</evidence>
<evidence type="ECO:0000259" key="6">
    <source>
        <dbReference type="Pfam" id="PF04932"/>
    </source>
</evidence>
<evidence type="ECO:0000256" key="2">
    <source>
        <dbReference type="ARBA" id="ARBA00022692"/>
    </source>
</evidence>
<feature type="non-terminal residue" evidence="7">
    <location>
        <position position="1"/>
    </location>
</feature>
<feature type="transmembrane region" description="Helical" evidence="5">
    <location>
        <begin position="212"/>
        <end position="231"/>
    </location>
</feature>
<feature type="domain" description="O-antigen ligase-related" evidence="6">
    <location>
        <begin position="175"/>
        <end position="276"/>
    </location>
</feature>
<evidence type="ECO:0000256" key="5">
    <source>
        <dbReference type="SAM" id="Phobius"/>
    </source>
</evidence>
<feature type="transmembrane region" description="Helical" evidence="5">
    <location>
        <begin position="190"/>
        <end position="205"/>
    </location>
</feature>
<feature type="transmembrane region" description="Helical" evidence="5">
    <location>
        <begin position="62"/>
        <end position="82"/>
    </location>
</feature>
<feature type="transmembrane region" description="Helical" evidence="5">
    <location>
        <begin position="6"/>
        <end position="26"/>
    </location>
</feature>
<comment type="subcellular location">
    <subcellularLocation>
        <location evidence="1">Membrane</location>
        <topology evidence="1">Multi-pass membrane protein</topology>
    </subcellularLocation>
</comment>
<feature type="transmembrane region" description="Helical" evidence="5">
    <location>
        <begin position="167"/>
        <end position="184"/>
    </location>
</feature>
<evidence type="ECO:0000256" key="1">
    <source>
        <dbReference type="ARBA" id="ARBA00004141"/>
    </source>
</evidence>
<proteinExistence type="predicted"/>
<dbReference type="AlphaFoldDB" id="A0A382W635"/>